<accession>A0ABW2LZG4</accession>
<evidence type="ECO:0000313" key="2">
    <source>
        <dbReference type="Proteomes" id="UP001596550"/>
    </source>
</evidence>
<dbReference type="InterPro" id="IPR051159">
    <property type="entry name" value="Hexapeptide_acetyltransf"/>
</dbReference>
<dbReference type="GO" id="GO:0016746">
    <property type="term" value="F:acyltransferase activity"/>
    <property type="evidence" value="ECO:0007669"/>
    <property type="project" value="UniProtKB-KW"/>
</dbReference>
<dbReference type="InterPro" id="IPR011004">
    <property type="entry name" value="Trimer_LpxA-like_sf"/>
</dbReference>
<dbReference type="Pfam" id="PF00132">
    <property type="entry name" value="Hexapep"/>
    <property type="match status" value="1"/>
</dbReference>
<organism evidence="1 2">
    <name type="scientific">Chryseobacterium zhengzhouense</name>
    <dbReference type="NCBI Taxonomy" id="1636086"/>
    <lineage>
        <taxon>Bacteria</taxon>
        <taxon>Pseudomonadati</taxon>
        <taxon>Bacteroidota</taxon>
        <taxon>Flavobacteriia</taxon>
        <taxon>Flavobacteriales</taxon>
        <taxon>Weeksellaceae</taxon>
        <taxon>Chryseobacterium group</taxon>
        <taxon>Chryseobacterium</taxon>
    </lineage>
</organism>
<evidence type="ECO:0000313" key="1">
    <source>
        <dbReference type="EMBL" id="MFC7346654.1"/>
    </source>
</evidence>
<keyword evidence="1" id="KW-0808">Transferase</keyword>
<comment type="caution">
    <text evidence="1">The sequence shown here is derived from an EMBL/GenBank/DDBJ whole genome shotgun (WGS) entry which is preliminary data.</text>
</comment>
<dbReference type="SUPFAM" id="SSF51161">
    <property type="entry name" value="Trimeric LpxA-like enzymes"/>
    <property type="match status" value="1"/>
</dbReference>
<dbReference type="Gene3D" id="2.160.10.10">
    <property type="entry name" value="Hexapeptide repeat proteins"/>
    <property type="match status" value="1"/>
</dbReference>
<dbReference type="PANTHER" id="PTHR23416">
    <property type="entry name" value="SIALIC ACID SYNTHASE-RELATED"/>
    <property type="match status" value="1"/>
</dbReference>
<dbReference type="RefSeq" id="WP_378176476.1">
    <property type="nucleotide sequence ID" value="NZ_JBHTCR010000003.1"/>
</dbReference>
<gene>
    <name evidence="1" type="ORF">ACFQO9_08010</name>
</gene>
<keyword evidence="2" id="KW-1185">Reference proteome</keyword>
<protein>
    <submittedName>
        <fullName evidence="1">Acyltransferase</fullName>
    </submittedName>
</protein>
<keyword evidence="1" id="KW-0012">Acyltransferase</keyword>
<proteinExistence type="predicted"/>
<reference evidence="2" key="1">
    <citation type="journal article" date="2019" name="Int. J. Syst. Evol. Microbiol.">
        <title>The Global Catalogue of Microorganisms (GCM) 10K type strain sequencing project: providing services to taxonomists for standard genome sequencing and annotation.</title>
        <authorList>
            <consortium name="The Broad Institute Genomics Platform"/>
            <consortium name="The Broad Institute Genome Sequencing Center for Infectious Disease"/>
            <person name="Wu L."/>
            <person name="Ma J."/>
        </authorList>
    </citation>
    <scope>NUCLEOTIDE SEQUENCE [LARGE SCALE GENOMIC DNA]</scope>
    <source>
        <strain evidence="2">CCUG 54781</strain>
    </source>
</reference>
<dbReference type="EMBL" id="JBHTCR010000003">
    <property type="protein sequence ID" value="MFC7346654.1"/>
    <property type="molecule type" value="Genomic_DNA"/>
</dbReference>
<name>A0ABW2LZG4_9FLAO</name>
<dbReference type="CDD" id="cd04647">
    <property type="entry name" value="LbH_MAT_like"/>
    <property type="match status" value="1"/>
</dbReference>
<dbReference type="InterPro" id="IPR001451">
    <property type="entry name" value="Hexapep"/>
</dbReference>
<sequence>MKKVLGLIFIKLKRFADSCINTKNRDLFFTRKSNVHQSFTLGSDNFLDISPEAEFQFGKNVVINQSNFITVKANAKISIDDETYITRATISCLGEIKIGKNCILGEGMKIFDHNHQYTKNPFSVSKTDFNIGKVTMGDNVWTGANVTILKDVNIGNNVIIGAGCVIYKDIPDNSIIVNKQDQKTIPANT</sequence>
<dbReference type="Proteomes" id="UP001596550">
    <property type="component" value="Unassembled WGS sequence"/>
</dbReference>